<dbReference type="InterPro" id="IPR005814">
    <property type="entry name" value="Aminotrans_3"/>
</dbReference>
<keyword evidence="1 4" id="KW-0032">Aminotransferase</keyword>
<evidence type="ECO:0000313" key="4">
    <source>
        <dbReference type="EMBL" id="KAF2121371.1"/>
    </source>
</evidence>
<dbReference type="Gene3D" id="3.90.1150.10">
    <property type="entry name" value="Aspartate Aminotransferase, domain 1"/>
    <property type="match status" value="1"/>
</dbReference>
<keyword evidence="2 4" id="KW-0808">Transferase</keyword>
<dbReference type="OrthoDB" id="425114at2759"/>
<dbReference type="PANTHER" id="PTHR42684:SF3">
    <property type="entry name" value="ADENOSYLMETHIONINE-8-AMINO-7-OXONONANOATE AMINOTRANSFERASE"/>
    <property type="match status" value="1"/>
</dbReference>
<dbReference type="Gene3D" id="3.40.50.300">
    <property type="entry name" value="P-loop containing nucleotide triphosphate hydrolases"/>
    <property type="match status" value="1"/>
</dbReference>
<dbReference type="InterPro" id="IPR015421">
    <property type="entry name" value="PyrdxlP-dep_Trfase_major"/>
</dbReference>
<keyword evidence="3" id="KW-0663">Pyridoxal phosphate</keyword>
<dbReference type="SUPFAM" id="SSF53383">
    <property type="entry name" value="PLP-dependent transferases"/>
    <property type="match status" value="1"/>
</dbReference>
<dbReference type="GO" id="GO:0004015">
    <property type="term" value="F:adenosylmethionine-8-amino-7-oxononanoate transaminase activity"/>
    <property type="evidence" value="ECO:0007669"/>
    <property type="project" value="TreeGrafter"/>
</dbReference>
<dbReference type="CDD" id="cd03109">
    <property type="entry name" value="DTBS"/>
    <property type="match status" value="1"/>
</dbReference>
<evidence type="ECO:0000256" key="2">
    <source>
        <dbReference type="ARBA" id="ARBA00022679"/>
    </source>
</evidence>
<dbReference type="InterPro" id="IPR027417">
    <property type="entry name" value="P-loop_NTPase"/>
</dbReference>
<reference evidence="4" key="1">
    <citation type="journal article" date="2020" name="Stud. Mycol.">
        <title>101 Dothideomycetes genomes: a test case for predicting lifestyles and emergence of pathogens.</title>
        <authorList>
            <person name="Haridas S."/>
            <person name="Albert R."/>
            <person name="Binder M."/>
            <person name="Bloem J."/>
            <person name="Labutti K."/>
            <person name="Salamov A."/>
            <person name="Andreopoulos B."/>
            <person name="Baker S."/>
            <person name="Barry K."/>
            <person name="Bills G."/>
            <person name="Bluhm B."/>
            <person name="Cannon C."/>
            <person name="Castanera R."/>
            <person name="Culley D."/>
            <person name="Daum C."/>
            <person name="Ezra D."/>
            <person name="Gonzalez J."/>
            <person name="Henrissat B."/>
            <person name="Kuo A."/>
            <person name="Liang C."/>
            <person name="Lipzen A."/>
            <person name="Lutzoni F."/>
            <person name="Magnuson J."/>
            <person name="Mondo S."/>
            <person name="Nolan M."/>
            <person name="Ohm R."/>
            <person name="Pangilinan J."/>
            <person name="Park H.-J."/>
            <person name="Ramirez L."/>
            <person name="Alfaro M."/>
            <person name="Sun H."/>
            <person name="Tritt A."/>
            <person name="Yoshinaga Y."/>
            <person name="Zwiers L.-H."/>
            <person name="Turgeon B."/>
            <person name="Goodwin S."/>
            <person name="Spatafora J."/>
            <person name="Crous P."/>
            <person name="Grigoriev I."/>
        </authorList>
    </citation>
    <scope>NUCLEOTIDE SEQUENCE</scope>
    <source>
        <strain evidence="4">CBS 627.86</strain>
    </source>
</reference>
<dbReference type="GO" id="GO:0004141">
    <property type="term" value="F:dethiobiotin synthase activity"/>
    <property type="evidence" value="ECO:0007669"/>
    <property type="project" value="InterPro"/>
</dbReference>
<dbReference type="GO" id="GO:0030170">
    <property type="term" value="F:pyridoxal phosphate binding"/>
    <property type="evidence" value="ECO:0007669"/>
    <property type="project" value="InterPro"/>
</dbReference>
<dbReference type="Pfam" id="PF00202">
    <property type="entry name" value="Aminotran_3"/>
    <property type="match status" value="2"/>
</dbReference>
<dbReference type="GO" id="GO:0009102">
    <property type="term" value="P:biotin biosynthetic process"/>
    <property type="evidence" value="ECO:0007669"/>
    <property type="project" value="UniProtKB-UniPathway"/>
</dbReference>
<name>A0A6A5ZSZ6_9PLEO</name>
<dbReference type="GO" id="GO:0005524">
    <property type="term" value="F:ATP binding"/>
    <property type="evidence" value="ECO:0007669"/>
    <property type="project" value="InterPro"/>
</dbReference>
<dbReference type="UniPathway" id="UPA00078"/>
<dbReference type="InterPro" id="IPR015424">
    <property type="entry name" value="PyrdxlP-dep_Trfase"/>
</dbReference>
<dbReference type="GO" id="GO:0005739">
    <property type="term" value="C:mitochondrion"/>
    <property type="evidence" value="ECO:0007669"/>
    <property type="project" value="TreeGrafter"/>
</dbReference>
<proteinExistence type="inferred from homology"/>
<dbReference type="HAMAP" id="MF_00336">
    <property type="entry name" value="BioD"/>
    <property type="match status" value="1"/>
</dbReference>
<accession>A0A6A5ZSZ6</accession>
<protein>
    <submittedName>
        <fullName evidence="4">Bifunctional dethiobiotin synthetase/adenosylmethionine-8-amino-7-oxononanoate aminotransferase</fullName>
    </submittedName>
</protein>
<dbReference type="InterPro" id="IPR015422">
    <property type="entry name" value="PyrdxlP-dep_Trfase_small"/>
</dbReference>
<dbReference type="EMBL" id="ML977312">
    <property type="protein sequence ID" value="KAF2121371.1"/>
    <property type="molecule type" value="Genomic_DNA"/>
</dbReference>
<dbReference type="AlphaFoldDB" id="A0A6A5ZSZ6"/>
<evidence type="ECO:0000256" key="3">
    <source>
        <dbReference type="ARBA" id="ARBA00022898"/>
    </source>
</evidence>
<dbReference type="PANTHER" id="PTHR42684">
    <property type="entry name" value="ADENOSYLMETHIONINE-8-AMINO-7-OXONONANOATE AMINOTRANSFERASE"/>
    <property type="match status" value="1"/>
</dbReference>
<dbReference type="GO" id="GO:0000287">
    <property type="term" value="F:magnesium ion binding"/>
    <property type="evidence" value="ECO:0007669"/>
    <property type="project" value="InterPro"/>
</dbReference>
<dbReference type="Proteomes" id="UP000799770">
    <property type="component" value="Unassembled WGS sequence"/>
</dbReference>
<keyword evidence="5" id="KW-1185">Reference proteome</keyword>
<dbReference type="SUPFAM" id="SSF52540">
    <property type="entry name" value="P-loop containing nucleoside triphosphate hydrolases"/>
    <property type="match status" value="1"/>
</dbReference>
<gene>
    <name evidence="4" type="ORF">BDV96DRAFT_564139</name>
</gene>
<sequence>MTRIAGGLWQNLIAVQVYGANTGVGKTVVSTLLARHLAQRSGKTRWRVSYLKPVSTGSADEADSPYVRKYADCHTSSLYQFNDPVSPHVAARSASSIPDDDKLVSRLHKKLSDEALSLSMSQGRLGFSLVETAGGILSPGPSGTPQADLFRPLRLPVVLVGDHRLGGISATVSAFESLHVRGYDVDAVVVFDDGSKYENADYLRRYFEEKHQISTFSPPWIPNVESLDPEEEGALMQEYYQREGQSSVAYALATHVISKHVDRLKSLKNAAGGTRKAIWHPFTQHQAVKAANEILVFDSAYGDYFQVKHTSKSLPENDYSNHDPLLYPAFDGSASWWTQGLGHGNSSLSLSAAYAAGRYGHVMFAGATHQPALTLAENLLKGLDNPRLAKVFYSDDGSTAVEVGIKMALRAACKRYNWDGSQEDIGVIGLKGSYHGDTIGAMDLSEPSVYNKKVDWYRGRGYWFDFPRVYLKKDRWIVEPPRGMEEDFGPVQRFESLDEIFNIDNRGHSPRYENYIRGVLDRLVKEGGRKFGALIMEPIIMGAGGMLFVDPLFQRTLINTVRSYGFGETSTSTTIAASSSSSSTDAQEQLDWQGLPVIFDEVFTGLYRLGRFSAASFLSPPATSRSNLLPDISVHAKLLTGGLLPLSVTLASQSIFNAFLSDEKSDALLHGHSYTAHPIGCHVANTSLKMLSERSTSVDWQHYRKSWLTGDEVERQGGMWSMGNRASQAAKSGPGWEDPPAPADDALWSFWSKNAVHELSSHPLVDHVICLGSVLAVSLVDKSGSGYTSNAAIGLRDELLYNTVIPNAYTGNFGQSRKANFGIHSRVLGNVLYLMASMTTKPRDLALVEKALLKRLDLMRS</sequence>
<organism evidence="4 5">
    <name type="scientific">Lophiotrema nucula</name>
    <dbReference type="NCBI Taxonomy" id="690887"/>
    <lineage>
        <taxon>Eukaryota</taxon>
        <taxon>Fungi</taxon>
        <taxon>Dikarya</taxon>
        <taxon>Ascomycota</taxon>
        <taxon>Pezizomycotina</taxon>
        <taxon>Dothideomycetes</taxon>
        <taxon>Pleosporomycetidae</taxon>
        <taxon>Pleosporales</taxon>
        <taxon>Lophiotremataceae</taxon>
        <taxon>Lophiotrema</taxon>
    </lineage>
</organism>
<evidence type="ECO:0000313" key="5">
    <source>
        <dbReference type="Proteomes" id="UP000799770"/>
    </source>
</evidence>
<evidence type="ECO:0000256" key="1">
    <source>
        <dbReference type="ARBA" id="ARBA00022576"/>
    </source>
</evidence>
<dbReference type="Pfam" id="PF13500">
    <property type="entry name" value="AAA_26"/>
    <property type="match status" value="1"/>
</dbReference>
<dbReference type="InterPro" id="IPR004472">
    <property type="entry name" value="DTB_synth_BioD"/>
</dbReference>
<dbReference type="Gene3D" id="3.40.640.10">
    <property type="entry name" value="Type I PLP-dependent aspartate aminotransferase-like (Major domain)"/>
    <property type="match status" value="1"/>
</dbReference>